<accession>F9YAE7</accession>
<protein>
    <submittedName>
        <fullName evidence="9">ABC transporter, periplasmic binding protein</fullName>
    </submittedName>
</protein>
<evidence type="ECO:0000256" key="7">
    <source>
        <dbReference type="SAM" id="MobiDB-lite"/>
    </source>
</evidence>
<dbReference type="PANTHER" id="PTHR42953">
    <property type="entry name" value="HIGH-AFFINITY ZINC UPTAKE SYSTEM PROTEIN ZNUA-RELATED"/>
    <property type="match status" value="1"/>
</dbReference>
<dbReference type="EMBL" id="CP002018">
    <property type="protein sequence ID" value="AEM40320.1"/>
    <property type="molecule type" value="Genomic_DNA"/>
</dbReference>
<reference evidence="9 10" key="1">
    <citation type="journal article" date="2011" name="J. Bacteriol.">
        <title>Complete genome sequence of the industrial strain Ketogulonicigenium vulgare WSH-001.</title>
        <authorList>
            <person name="Liu L."/>
            <person name="Li Y."/>
            <person name="Zhang J."/>
            <person name="Zhou Z."/>
            <person name="Liu J."/>
            <person name="Li X."/>
            <person name="Zhou J."/>
            <person name="Du G."/>
            <person name="Wang L."/>
            <person name="Chen J."/>
        </authorList>
    </citation>
    <scope>NUCLEOTIDE SEQUENCE [LARGE SCALE GENOMIC DNA]</scope>
    <source>
        <strain evidence="9 10">WSH-001</strain>
    </source>
</reference>
<dbReference type="InterPro" id="IPR006127">
    <property type="entry name" value="ZnuA-like"/>
</dbReference>
<evidence type="ECO:0000256" key="8">
    <source>
        <dbReference type="SAM" id="SignalP"/>
    </source>
</evidence>
<dbReference type="SUPFAM" id="SSF53807">
    <property type="entry name" value="Helical backbone' metal receptor"/>
    <property type="match status" value="1"/>
</dbReference>
<dbReference type="OrthoDB" id="9793396at2"/>
<keyword evidence="4" id="KW-0479">Metal-binding</keyword>
<dbReference type="GO" id="GO:0030313">
    <property type="term" value="C:cell envelope"/>
    <property type="evidence" value="ECO:0007669"/>
    <property type="project" value="UniProtKB-SubCell"/>
</dbReference>
<evidence type="ECO:0000256" key="4">
    <source>
        <dbReference type="ARBA" id="ARBA00022723"/>
    </source>
</evidence>
<dbReference type="Pfam" id="PF01297">
    <property type="entry name" value="ZnuA"/>
    <property type="match status" value="1"/>
</dbReference>
<feature type="chain" id="PRO_5003395754" evidence="8">
    <location>
        <begin position="21"/>
        <end position="301"/>
    </location>
</feature>
<evidence type="ECO:0000256" key="5">
    <source>
        <dbReference type="ARBA" id="ARBA00022729"/>
    </source>
</evidence>
<dbReference type="AlphaFoldDB" id="F9YAE7"/>
<evidence type="ECO:0000313" key="10">
    <source>
        <dbReference type="Proteomes" id="UP000000692"/>
    </source>
</evidence>
<feature type="compositionally biased region" description="Basic and acidic residues" evidence="7">
    <location>
        <begin position="112"/>
        <end position="128"/>
    </location>
</feature>
<dbReference type="KEGG" id="kvl:KVU_0481"/>
<keyword evidence="3 6" id="KW-0813">Transport</keyword>
<dbReference type="PRINTS" id="PR00691">
    <property type="entry name" value="ADHESINB"/>
</dbReference>
<comment type="similarity">
    <text evidence="2 6">Belongs to the bacterial solute-binding protein 9 family.</text>
</comment>
<evidence type="ECO:0000313" key="9">
    <source>
        <dbReference type="EMBL" id="AEM40320.1"/>
    </source>
</evidence>
<evidence type="ECO:0000256" key="3">
    <source>
        <dbReference type="ARBA" id="ARBA00022448"/>
    </source>
</evidence>
<dbReference type="PRINTS" id="PR00690">
    <property type="entry name" value="ADHESNFAMILY"/>
</dbReference>
<name>F9YAE7_KETVW</name>
<comment type="subcellular location">
    <subcellularLocation>
        <location evidence="1">Cell envelope</location>
    </subcellularLocation>
</comment>
<evidence type="ECO:0000256" key="1">
    <source>
        <dbReference type="ARBA" id="ARBA00004196"/>
    </source>
</evidence>
<feature type="signal peptide" evidence="8">
    <location>
        <begin position="1"/>
        <end position="20"/>
    </location>
</feature>
<organism evidence="9 10">
    <name type="scientific">Ketogulonicigenium vulgare (strain WSH-001)</name>
    <dbReference type="NCBI Taxonomy" id="759362"/>
    <lineage>
        <taxon>Bacteria</taxon>
        <taxon>Pseudomonadati</taxon>
        <taxon>Pseudomonadota</taxon>
        <taxon>Alphaproteobacteria</taxon>
        <taxon>Rhodobacterales</taxon>
        <taxon>Roseobacteraceae</taxon>
        <taxon>Ketogulonicigenium</taxon>
    </lineage>
</organism>
<feature type="region of interest" description="Disordered" evidence="7">
    <location>
        <begin position="110"/>
        <end position="129"/>
    </location>
</feature>
<dbReference type="HOGENOM" id="CLU_016838_1_1_5"/>
<dbReference type="PANTHER" id="PTHR42953:SF1">
    <property type="entry name" value="METAL-BINDING PROTEIN HI_0362-RELATED"/>
    <property type="match status" value="1"/>
</dbReference>
<evidence type="ECO:0000256" key="6">
    <source>
        <dbReference type="RuleBase" id="RU003512"/>
    </source>
</evidence>
<dbReference type="InterPro" id="IPR050492">
    <property type="entry name" value="Bact_metal-bind_prot9"/>
</dbReference>
<dbReference type="GO" id="GO:0046872">
    <property type="term" value="F:metal ion binding"/>
    <property type="evidence" value="ECO:0007669"/>
    <property type="project" value="UniProtKB-KW"/>
</dbReference>
<dbReference type="eggNOG" id="COG0803">
    <property type="taxonomic scope" value="Bacteria"/>
</dbReference>
<dbReference type="GO" id="GO:0007155">
    <property type="term" value="P:cell adhesion"/>
    <property type="evidence" value="ECO:0007669"/>
    <property type="project" value="InterPro"/>
</dbReference>
<keyword evidence="10" id="KW-1185">Reference proteome</keyword>
<sequence length="301" mass="30779">MKQIALLAASLSVCAGAAVADPLHVVVTFPVLGDFVQRVGGDGVTVTSLVGAGADAHVYEPTPADAGVLARADLIVVNGLGFEGFIDRLIAASGSAAPVVVASEGVTLQEAGGHDDHDHHDHGDDAPDPHAFQSIDNALIYIDNITQALCGLDAENCDTYQARQGEAHAEFAALNVELHAALTKAGAQDHVLLVPHNAFAYFGAAYGLTFEAPQGLSTESEPSAADLAALLRALRDEGAAAAFPVSGASDRLVARLAAELSIPLGAPLYAENFSAADGHAADFIAMQRHNVGAIIAALQGE</sequence>
<dbReference type="Gene3D" id="3.40.50.1980">
    <property type="entry name" value="Nitrogenase molybdenum iron protein domain"/>
    <property type="match status" value="2"/>
</dbReference>
<proteinExistence type="inferred from homology"/>
<gene>
    <name evidence="9" type="ordered locus">KVU_0481</name>
</gene>
<keyword evidence="5 8" id="KW-0732">Signal</keyword>
<dbReference type="Proteomes" id="UP000000692">
    <property type="component" value="Chromosome"/>
</dbReference>
<dbReference type="GO" id="GO:0030001">
    <property type="term" value="P:metal ion transport"/>
    <property type="evidence" value="ECO:0007669"/>
    <property type="project" value="InterPro"/>
</dbReference>
<dbReference type="InterPro" id="IPR006128">
    <property type="entry name" value="Lipoprotein_PsaA-like"/>
</dbReference>
<evidence type="ECO:0000256" key="2">
    <source>
        <dbReference type="ARBA" id="ARBA00011028"/>
    </source>
</evidence>
<dbReference type="InterPro" id="IPR006129">
    <property type="entry name" value="AdhesinB"/>
</dbReference>